<protein>
    <recommendedName>
        <fullName evidence="2">C2H2-type domain-containing protein</fullName>
    </recommendedName>
</protein>
<dbReference type="EMBL" id="MN740568">
    <property type="protein sequence ID" value="QHU34248.1"/>
    <property type="molecule type" value="Genomic_DNA"/>
</dbReference>
<organism evidence="1">
    <name type="scientific">viral metagenome</name>
    <dbReference type="NCBI Taxonomy" id="1070528"/>
    <lineage>
        <taxon>unclassified sequences</taxon>
        <taxon>metagenomes</taxon>
        <taxon>organismal metagenomes</taxon>
    </lineage>
</organism>
<dbReference type="AlphaFoldDB" id="A0A6C0LW65"/>
<name>A0A6C0LW65_9ZZZZ</name>
<sequence length="332" mass="38363">MANKKSSKVLGFFVCEKCDYKSSKEYDYNKHLLTAKHKRLTFQTNQKVAEKADLIVCECGKEYKHYSSLSKHKKVCEYVSYLHSSISSKMVDISGSEQNEIVADIQSIDLFDNNDNNNLIIQLIKENKELQRTIINQNSTFIEQQELHNKTLADKINSIVPMMNTSTTNNTMNNNFNINLYLNEHCKDALNIMDFVKSLRIEMKDLELTGSHGFVEGMSNIIVKAMQNLDITKRPIHCTNSKKETLYVKDNEIWGKDDDKDKIKEAILHIKQNNVRKLAEWVIANPECENMDSPLNKMYMDMLNQTIVVNDKKINKIIKNVTKHVILDSDET</sequence>
<evidence type="ECO:0008006" key="2">
    <source>
        <dbReference type="Google" id="ProtNLM"/>
    </source>
</evidence>
<accession>A0A6C0LW65</accession>
<proteinExistence type="predicted"/>
<reference evidence="1" key="1">
    <citation type="journal article" date="2020" name="Nature">
        <title>Giant virus diversity and host interactions through global metagenomics.</title>
        <authorList>
            <person name="Schulz F."/>
            <person name="Roux S."/>
            <person name="Paez-Espino D."/>
            <person name="Jungbluth S."/>
            <person name="Walsh D.A."/>
            <person name="Denef V.J."/>
            <person name="McMahon K.D."/>
            <person name="Konstantinidis K.T."/>
            <person name="Eloe-Fadrosh E.A."/>
            <person name="Kyrpides N.C."/>
            <person name="Woyke T."/>
        </authorList>
    </citation>
    <scope>NUCLEOTIDE SEQUENCE</scope>
    <source>
        <strain evidence="1">GVMAG-S-1016713-123</strain>
    </source>
</reference>
<evidence type="ECO:0000313" key="1">
    <source>
        <dbReference type="EMBL" id="QHU34248.1"/>
    </source>
</evidence>